<sequence>MDQKSILKAAQEESKRTGLSVSVIIGLWDEEAIFGTAPAAKRSKRYMIQTTGKVAQATRRAGTAIGTPFKSILPRIQQK</sequence>
<evidence type="ECO:0000313" key="1">
    <source>
        <dbReference type="EMBL" id="QDH23184.1"/>
    </source>
</evidence>
<accession>A0A4Y6V1E6</accession>
<dbReference type="KEGG" id="saca:FFV09_21355"/>
<dbReference type="EMBL" id="CP041217">
    <property type="protein sequence ID" value="QDH23184.1"/>
    <property type="molecule type" value="Genomic_DNA"/>
</dbReference>
<gene>
    <name evidence="1" type="ORF">FFV09_21355</name>
</gene>
<dbReference type="RefSeq" id="WP_141449721.1">
    <property type="nucleotide sequence ID" value="NZ_CP041217.1"/>
</dbReference>
<dbReference type="Proteomes" id="UP000316968">
    <property type="component" value="Chromosome"/>
</dbReference>
<dbReference type="AlphaFoldDB" id="A0A4Y6V1E6"/>
<reference evidence="1 2" key="1">
    <citation type="submission" date="2019-06" db="EMBL/GenBank/DDBJ databases">
        <title>Saccharibacillus brassicae sp. nov., an endophytic bacterium isolated from Chinese cabbage seeds (Brassica pekinensis).</title>
        <authorList>
            <person name="Jiang L."/>
            <person name="Lee J."/>
            <person name="Kim S.W."/>
        </authorList>
    </citation>
    <scope>NUCLEOTIDE SEQUENCE [LARGE SCALE GENOMIC DNA]</scope>
    <source>
        <strain evidence="2">KCTC 43072 / ATSA2</strain>
    </source>
</reference>
<proteinExistence type="predicted"/>
<keyword evidence="2" id="KW-1185">Reference proteome</keyword>
<protein>
    <submittedName>
        <fullName evidence="1">Uncharacterized protein</fullName>
    </submittedName>
</protein>
<name>A0A4Y6V1E6_SACBS</name>
<organism evidence="1 2">
    <name type="scientific">Saccharibacillus brassicae</name>
    <dbReference type="NCBI Taxonomy" id="2583377"/>
    <lineage>
        <taxon>Bacteria</taxon>
        <taxon>Bacillati</taxon>
        <taxon>Bacillota</taxon>
        <taxon>Bacilli</taxon>
        <taxon>Bacillales</taxon>
        <taxon>Paenibacillaceae</taxon>
        <taxon>Saccharibacillus</taxon>
    </lineage>
</organism>
<evidence type="ECO:0000313" key="2">
    <source>
        <dbReference type="Proteomes" id="UP000316968"/>
    </source>
</evidence>